<feature type="transmembrane region" description="Helical" evidence="6">
    <location>
        <begin position="965"/>
        <end position="989"/>
    </location>
</feature>
<feature type="domain" description="Heterokaryon incompatibility" evidence="7">
    <location>
        <begin position="210"/>
        <end position="360"/>
    </location>
</feature>
<feature type="transmembrane region" description="Helical" evidence="6">
    <location>
        <begin position="854"/>
        <end position="876"/>
    </location>
</feature>
<evidence type="ECO:0000256" key="6">
    <source>
        <dbReference type="SAM" id="Phobius"/>
    </source>
</evidence>
<dbReference type="AlphaFoldDB" id="A0A9W4WA15"/>
<keyword evidence="4 6" id="KW-0472">Membrane</keyword>
<organism evidence="8 9">
    <name type="scientific">Colletotrichum noveboracense</name>
    <dbReference type="NCBI Taxonomy" id="2664923"/>
    <lineage>
        <taxon>Eukaryota</taxon>
        <taxon>Fungi</taxon>
        <taxon>Dikarya</taxon>
        <taxon>Ascomycota</taxon>
        <taxon>Pezizomycotina</taxon>
        <taxon>Sordariomycetes</taxon>
        <taxon>Hypocreomycetidae</taxon>
        <taxon>Glomerellales</taxon>
        <taxon>Glomerellaceae</taxon>
        <taxon>Colletotrichum</taxon>
        <taxon>Colletotrichum gloeosporioides species complex</taxon>
    </lineage>
</organism>
<evidence type="ECO:0000313" key="9">
    <source>
        <dbReference type="Proteomes" id="UP001152533"/>
    </source>
</evidence>
<evidence type="ECO:0000259" key="7">
    <source>
        <dbReference type="Pfam" id="PF06985"/>
    </source>
</evidence>
<feature type="transmembrane region" description="Helical" evidence="6">
    <location>
        <begin position="1129"/>
        <end position="1154"/>
    </location>
</feature>
<keyword evidence="2 6" id="KW-0812">Transmembrane</keyword>
<dbReference type="Gene3D" id="1.20.1740.10">
    <property type="entry name" value="Amino acid/polyamine transporter I"/>
    <property type="match status" value="1"/>
</dbReference>
<evidence type="ECO:0000256" key="3">
    <source>
        <dbReference type="ARBA" id="ARBA00022989"/>
    </source>
</evidence>
<keyword evidence="3 6" id="KW-1133">Transmembrane helix</keyword>
<sequence length="1197" mass="134590">MGSMVSSVENQQAPSRRLLEASSLAFKPILLSALLEWCERVKNDAGQVWHRGCKMSLENEDLWRQEMENGCPFCALLYEAVWKLYGDYLIEGRSLKWTVPYPRTPEAIRDDGGNSIYFCVPDDGDLALRLRRFPNLWRGKGPSGDVKPILRNTASEETLQTITDWINECTSTHPLCSNADIARLPTRVIDVGSGEDDIRLHETGQSMGVYACLSHPWGKRPLVRTLKDNFSQFKSGIPWSTLPRTFQDAIDFTRRLGLQYIWIDSLCIIQDDSLDWQKEAAQMANIYQHAYVTLAASKATDSSRGLYTSSPDPKYQAQQLSLVNDVDDTDFPLQVCSDLLHIDGFFDFFPLSRRAWVYQERLLSARVVHFAGAEVNWECNSARNCECGQISSGASILPDKIHFAGSLAELNGKFKGKRRELAEATSDTTDIKTDYSKFSSSLLQSPQWVQSVKAWRQAVKQYAQLNLTFSKDRFPALAGIAKMWNSQYQDQYFAGLWRDSIHLDLLWLVYKPGRRPDEWRAPTWSWASLEHEHQELLRFDSDSDCLNSGKGSWFSLGKTGTEDYAPVAEVLEAVCVPAGIDPTGELSSAHLLLSTYVLHGTLVKWPGVFVEYGCSPIWLVIGDMWVAQGDTHTRGFQLDTPITNTPGPWSMPVQIIRITDFGLQTGNCPEMACLVIREKGSAMTGEAQYERIGYVRFVERGFSQGFTISAEHTNSEPSMRSWATRHQRDATGKRLPWNGSRTFFRDQDVTYSNLYNALERRALILDQSSSGYRQGSTLVERPSSTPRRTRSALPHPAGQYDWVAVLGPPSIRRPLSYLTGVITWASAVCVSASVCLVVTLSISSMVEIANPGFVYHPWMGFIGFQYIDILASSFNLFERLPPWVSKTLLLYTCSMVFAVFVALLAGRSEKQAAHNFFAEIYNISGWPNRVAFLIGLSPTNWAFSCLDAVVHLTDEIPQPRKNIPMALLCTVTLGTFTGLPIVFALFFAATDLPAIAVYSTSSLELFYQVYESKPVAIVLQSLVTLSAAGAMIGCHTWQSRMAWAFSKDRAFPFHRHMSKIAPKPFDVLIWAHFWSCFWVALLGCLYLASSLAFNSFISAGILLQYITYSIGILCLLWTGRSNIIHGPFWLPWLGYVANLITLEWTVVGVIFYSFAYYLPAATEEMNYVSCVLLGVVLYALGYWIVIGRKQYIMPHPG</sequence>
<dbReference type="Pfam" id="PF13520">
    <property type="entry name" value="AA_permease_2"/>
    <property type="match status" value="1"/>
</dbReference>
<dbReference type="Pfam" id="PF06985">
    <property type="entry name" value="HET"/>
    <property type="match status" value="1"/>
</dbReference>
<feature type="transmembrane region" description="Helical" evidence="6">
    <location>
        <begin position="1015"/>
        <end position="1037"/>
    </location>
</feature>
<dbReference type="GO" id="GO:0022857">
    <property type="term" value="F:transmembrane transporter activity"/>
    <property type="evidence" value="ECO:0007669"/>
    <property type="project" value="InterPro"/>
</dbReference>
<feature type="transmembrane region" description="Helical" evidence="6">
    <location>
        <begin position="888"/>
        <end position="906"/>
    </location>
</feature>
<dbReference type="Proteomes" id="UP001152533">
    <property type="component" value="Unassembled WGS sequence"/>
</dbReference>
<dbReference type="InterPro" id="IPR010730">
    <property type="entry name" value="HET"/>
</dbReference>
<evidence type="ECO:0000256" key="4">
    <source>
        <dbReference type="ARBA" id="ARBA00023136"/>
    </source>
</evidence>
<keyword evidence="9" id="KW-1185">Reference proteome</keyword>
<evidence type="ECO:0000256" key="2">
    <source>
        <dbReference type="ARBA" id="ARBA00022692"/>
    </source>
</evidence>
<evidence type="ECO:0000256" key="1">
    <source>
        <dbReference type="ARBA" id="ARBA00004141"/>
    </source>
</evidence>
<dbReference type="InterPro" id="IPR002293">
    <property type="entry name" value="AA/rel_permease1"/>
</dbReference>
<comment type="subcellular location">
    <subcellularLocation>
        <location evidence="1">Membrane</location>
        <topology evidence="1">Multi-pass membrane protein</topology>
    </subcellularLocation>
</comment>
<dbReference type="GO" id="GO:0016020">
    <property type="term" value="C:membrane"/>
    <property type="evidence" value="ECO:0007669"/>
    <property type="project" value="UniProtKB-SubCell"/>
</dbReference>
<accession>A0A9W4WA15</accession>
<feature type="transmembrane region" description="Helical" evidence="6">
    <location>
        <begin position="1166"/>
        <end position="1185"/>
    </location>
</feature>
<comment type="caution">
    <text evidence="8">The sequence shown here is derived from an EMBL/GenBank/DDBJ whole genome shotgun (WGS) entry which is preliminary data.</text>
</comment>
<name>A0A9W4WA15_9PEZI</name>
<dbReference type="EMBL" id="CAMGZC010000551">
    <property type="protein sequence ID" value="CAI0648403.1"/>
    <property type="molecule type" value="Genomic_DNA"/>
</dbReference>
<feature type="transmembrane region" description="Helical" evidence="6">
    <location>
        <begin position="1067"/>
        <end position="1089"/>
    </location>
</feature>
<dbReference type="PANTHER" id="PTHR33112">
    <property type="entry name" value="DOMAIN PROTEIN, PUTATIVE-RELATED"/>
    <property type="match status" value="1"/>
</dbReference>
<evidence type="ECO:0000256" key="5">
    <source>
        <dbReference type="SAM" id="MobiDB-lite"/>
    </source>
</evidence>
<feature type="region of interest" description="Disordered" evidence="5">
    <location>
        <begin position="774"/>
        <end position="793"/>
    </location>
</feature>
<gene>
    <name evidence="8" type="ORF">CGXH109_LOCUS75398</name>
</gene>
<feature type="transmembrane region" description="Helical" evidence="6">
    <location>
        <begin position="1095"/>
        <end position="1117"/>
    </location>
</feature>
<evidence type="ECO:0000313" key="8">
    <source>
        <dbReference type="EMBL" id="CAI0648403.1"/>
    </source>
</evidence>
<dbReference type="PANTHER" id="PTHR33112:SF9">
    <property type="entry name" value="HETEROKARYON INCOMPATIBILITY DOMAIN-CONTAINING PROTEIN"/>
    <property type="match status" value="1"/>
</dbReference>
<reference evidence="8" key="1">
    <citation type="submission" date="2022-08" db="EMBL/GenBank/DDBJ databases">
        <authorList>
            <person name="Giroux E."/>
            <person name="Giroux E."/>
        </authorList>
    </citation>
    <scope>NUCLEOTIDE SEQUENCE</scope>
    <source>
        <strain evidence="8">H1091258</strain>
    </source>
</reference>
<protein>
    <recommendedName>
        <fullName evidence="7">Heterokaryon incompatibility domain-containing protein</fullName>
    </recommendedName>
</protein>
<feature type="transmembrane region" description="Helical" evidence="6">
    <location>
        <begin position="817"/>
        <end position="842"/>
    </location>
</feature>
<proteinExistence type="predicted"/>